<dbReference type="AlphaFoldDB" id="A0A4Q0P4J4"/>
<evidence type="ECO:0000313" key="1">
    <source>
        <dbReference type="EMBL" id="RXG21497.1"/>
    </source>
</evidence>
<keyword evidence="1" id="KW-0560">Oxidoreductase</keyword>
<dbReference type="SUPFAM" id="SSF69118">
    <property type="entry name" value="AhpD-like"/>
    <property type="match status" value="1"/>
</dbReference>
<dbReference type="Gene3D" id="1.20.1290.10">
    <property type="entry name" value="AhpD-like"/>
    <property type="match status" value="1"/>
</dbReference>
<dbReference type="PANTHER" id="PTHR35446">
    <property type="entry name" value="SI:CH211-175M2.5"/>
    <property type="match status" value="1"/>
</dbReference>
<dbReference type="GO" id="GO:0004601">
    <property type="term" value="F:peroxidase activity"/>
    <property type="evidence" value="ECO:0007669"/>
    <property type="project" value="UniProtKB-KW"/>
</dbReference>
<keyword evidence="1" id="KW-0575">Peroxidase</keyword>
<keyword evidence="2" id="KW-1185">Reference proteome</keyword>
<organism evidence="1 2">
    <name type="scientific">Leeuwenhoekiella aequorea</name>
    <dbReference type="NCBI Taxonomy" id="283736"/>
    <lineage>
        <taxon>Bacteria</taxon>
        <taxon>Pseudomonadati</taxon>
        <taxon>Bacteroidota</taxon>
        <taxon>Flavobacteriia</taxon>
        <taxon>Flavobacteriales</taxon>
        <taxon>Flavobacteriaceae</taxon>
        <taxon>Leeuwenhoekiella</taxon>
    </lineage>
</organism>
<name>A0A4Q0P4J4_9FLAO</name>
<comment type="caution">
    <text evidence="1">The sequence shown here is derived from an EMBL/GenBank/DDBJ whole genome shotgun (WGS) entry which is preliminary data.</text>
</comment>
<dbReference type="EMBL" id="QOVM01000005">
    <property type="protein sequence ID" value="RXG21497.1"/>
    <property type="molecule type" value="Genomic_DNA"/>
</dbReference>
<gene>
    <name evidence="1" type="ORF">DSM00_2344</name>
</gene>
<dbReference type="PANTHER" id="PTHR35446:SF2">
    <property type="entry name" value="CARBOXYMUCONOLACTONE DECARBOXYLASE-LIKE DOMAIN-CONTAINING PROTEIN"/>
    <property type="match status" value="1"/>
</dbReference>
<proteinExistence type="predicted"/>
<evidence type="ECO:0000313" key="2">
    <source>
        <dbReference type="Proteomes" id="UP000289238"/>
    </source>
</evidence>
<dbReference type="Proteomes" id="UP000289238">
    <property type="component" value="Unassembled WGS sequence"/>
</dbReference>
<protein>
    <submittedName>
        <fullName evidence="1">AhpD family alkylhydroperoxidase</fullName>
    </submittedName>
</protein>
<dbReference type="InterPro" id="IPR029032">
    <property type="entry name" value="AhpD-like"/>
</dbReference>
<sequence length="209" mass="23695">MTPNYYLNKTIYPSMISNNTLSNSRFKIVSYEEASEEVKAIYDDTKRTLQIPFVLNWIKCQGANPLLLKGNWAKLKSTLMQGDIPNVLKQLIIYNVSKERNCEYCAKAHGIFADSMSAMISENENFRVTNDLESPLIPESYRTAIKIVTKAALNHDQITDQDFEQLRQAGFDDSEIQELMAQADLVNMLNTLADVAGIKIDNELMETQA</sequence>
<accession>A0A4Q0P4J4</accession>
<reference evidence="1 2" key="1">
    <citation type="submission" date="2018-07" db="EMBL/GenBank/DDBJ databases">
        <title>Leeuwenhoekiella genomics.</title>
        <authorList>
            <person name="Tahon G."/>
            <person name="Willems A."/>
        </authorList>
    </citation>
    <scope>NUCLEOTIDE SEQUENCE [LARGE SCALE GENOMIC DNA]</scope>
    <source>
        <strain evidence="1 2">LMG 22550</strain>
    </source>
</reference>